<dbReference type="AlphaFoldDB" id="A0A7C3CHB7"/>
<protein>
    <submittedName>
        <fullName evidence="3">Methyltransferase domain-containing protein</fullName>
    </submittedName>
</protein>
<proteinExistence type="predicted"/>
<dbReference type="GO" id="GO:0032259">
    <property type="term" value="P:methylation"/>
    <property type="evidence" value="ECO:0007669"/>
    <property type="project" value="UniProtKB-KW"/>
</dbReference>
<sequence length="259" mass="27863">MRTTDPEEVLARIKKAGLSPPHRRYLSGEGLLVLGYPAENLDETLRGLSRVLSFEEVEETGLAETPLPEPERFSVGPLRFFVPAEDETPAPGEIYLRSTLSFGSGRHPTTRLCLRLLTELFPEVAPETVFDLGCGSGILALSAARLGAQRVLAADIDPRAVGEARHNVEKNELSGRILVVRGSLDAAALARFDLVLANLTIGTLSALLPEIPGVLRPGGAVIVSGISTGQRGEILSTVPRAEVLREETEEGWLALALRF</sequence>
<gene>
    <name evidence="3" type="ORF">ENJ40_09605</name>
</gene>
<dbReference type="PANTHER" id="PTHR43648:SF1">
    <property type="entry name" value="ELECTRON TRANSFER FLAVOPROTEIN BETA SUBUNIT LYSINE METHYLTRANSFERASE"/>
    <property type="match status" value="1"/>
</dbReference>
<organism evidence="3">
    <name type="scientific">Thermosulfurimonas dismutans</name>
    <dbReference type="NCBI Taxonomy" id="999894"/>
    <lineage>
        <taxon>Bacteria</taxon>
        <taxon>Pseudomonadati</taxon>
        <taxon>Thermodesulfobacteriota</taxon>
        <taxon>Thermodesulfobacteria</taxon>
        <taxon>Thermodesulfobacteriales</taxon>
        <taxon>Thermodesulfobacteriaceae</taxon>
        <taxon>Thermosulfurimonas</taxon>
    </lineage>
</organism>
<dbReference type="CDD" id="cd02440">
    <property type="entry name" value="AdoMet_MTases"/>
    <property type="match status" value="1"/>
</dbReference>
<keyword evidence="1 3" id="KW-0489">Methyltransferase</keyword>
<dbReference type="EMBL" id="DRMH01000132">
    <property type="protein sequence ID" value="HFC98690.1"/>
    <property type="molecule type" value="Genomic_DNA"/>
</dbReference>
<name>A0A7C3CHB7_9BACT</name>
<dbReference type="Proteomes" id="UP000886043">
    <property type="component" value="Unassembled WGS sequence"/>
</dbReference>
<comment type="caution">
    <text evidence="3">The sequence shown here is derived from an EMBL/GenBank/DDBJ whole genome shotgun (WGS) entry which is preliminary data.</text>
</comment>
<evidence type="ECO:0000256" key="1">
    <source>
        <dbReference type="ARBA" id="ARBA00022603"/>
    </source>
</evidence>
<dbReference type="PANTHER" id="PTHR43648">
    <property type="entry name" value="ELECTRON TRANSFER FLAVOPROTEIN BETA SUBUNIT LYSINE METHYLTRANSFERASE"/>
    <property type="match status" value="1"/>
</dbReference>
<dbReference type="Pfam" id="PF06325">
    <property type="entry name" value="PrmA"/>
    <property type="match status" value="1"/>
</dbReference>
<dbReference type="GO" id="GO:0008276">
    <property type="term" value="F:protein methyltransferase activity"/>
    <property type="evidence" value="ECO:0007669"/>
    <property type="project" value="TreeGrafter"/>
</dbReference>
<dbReference type="InterPro" id="IPR029063">
    <property type="entry name" value="SAM-dependent_MTases_sf"/>
</dbReference>
<accession>A0A7C3CHB7</accession>
<dbReference type="InterPro" id="IPR050078">
    <property type="entry name" value="Ribosomal_L11_MeTrfase_PrmA"/>
</dbReference>
<dbReference type="SUPFAM" id="SSF53335">
    <property type="entry name" value="S-adenosyl-L-methionine-dependent methyltransferases"/>
    <property type="match status" value="1"/>
</dbReference>
<reference evidence="3" key="1">
    <citation type="journal article" date="2020" name="mSystems">
        <title>Genome- and Community-Level Interaction Insights into Carbon Utilization and Element Cycling Functions of Hydrothermarchaeota in Hydrothermal Sediment.</title>
        <authorList>
            <person name="Zhou Z."/>
            <person name="Liu Y."/>
            <person name="Xu W."/>
            <person name="Pan J."/>
            <person name="Luo Z.H."/>
            <person name="Li M."/>
        </authorList>
    </citation>
    <scope>NUCLEOTIDE SEQUENCE [LARGE SCALE GENOMIC DNA]</scope>
    <source>
        <strain evidence="3">HyVt-483</strain>
    </source>
</reference>
<keyword evidence="2" id="KW-0808">Transferase</keyword>
<dbReference type="Gene3D" id="3.40.50.150">
    <property type="entry name" value="Vaccinia Virus protein VP39"/>
    <property type="match status" value="1"/>
</dbReference>
<evidence type="ECO:0000256" key="2">
    <source>
        <dbReference type="ARBA" id="ARBA00022679"/>
    </source>
</evidence>
<evidence type="ECO:0000313" key="3">
    <source>
        <dbReference type="EMBL" id="HFC98690.1"/>
    </source>
</evidence>